<reference evidence="3" key="1">
    <citation type="journal article" date="2020" name="Nature">
        <title>Giant virus diversity and host interactions through global metagenomics.</title>
        <authorList>
            <person name="Schulz F."/>
            <person name="Roux S."/>
            <person name="Paez-Espino D."/>
            <person name="Jungbluth S."/>
            <person name="Walsh D.A."/>
            <person name="Denef V.J."/>
            <person name="McMahon K.D."/>
            <person name="Konstantinidis K.T."/>
            <person name="Eloe-Fadrosh E.A."/>
            <person name="Kyrpides N.C."/>
            <person name="Woyke T."/>
        </authorList>
    </citation>
    <scope>NUCLEOTIDE SEQUENCE</scope>
    <source>
        <strain evidence="3">GVMAG-M-3300023179-90</strain>
    </source>
</reference>
<name>A0A6C0HBH9_9ZZZZ</name>
<keyword evidence="1" id="KW-0175">Coiled coil</keyword>
<protein>
    <recommendedName>
        <fullName evidence="2">C2H2-type domain-containing protein</fullName>
    </recommendedName>
</protein>
<dbReference type="InterPro" id="IPR013087">
    <property type="entry name" value="Znf_C2H2_type"/>
</dbReference>
<dbReference type="InterPro" id="IPR036236">
    <property type="entry name" value="Znf_C2H2_sf"/>
</dbReference>
<dbReference type="SMART" id="SM00355">
    <property type="entry name" value="ZnF_C2H2"/>
    <property type="match status" value="3"/>
</dbReference>
<evidence type="ECO:0000256" key="1">
    <source>
        <dbReference type="SAM" id="Coils"/>
    </source>
</evidence>
<accession>A0A6C0HBH9</accession>
<dbReference type="PROSITE" id="PS50157">
    <property type="entry name" value="ZINC_FINGER_C2H2_2"/>
    <property type="match status" value="1"/>
</dbReference>
<evidence type="ECO:0000259" key="2">
    <source>
        <dbReference type="PROSITE" id="PS50157"/>
    </source>
</evidence>
<dbReference type="Pfam" id="PF00096">
    <property type="entry name" value="zf-C2H2"/>
    <property type="match status" value="1"/>
</dbReference>
<organism evidence="3">
    <name type="scientific">viral metagenome</name>
    <dbReference type="NCBI Taxonomy" id="1070528"/>
    <lineage>
        <taxon>unclassified sequences</taxon>
        <taxon>metagenomes</taxon>
        <taxon>organismal metagenomes</taxon>
    </lineage>
</organism>
<evidence type="ECO:0000313" key="3">
    <source>
        <dbReference type="EMBL" id="QHT77566.1"/>
    </source>
</evidence>
<dbReference type="Gene3D" id="3.30.160.60">
    <property type="entry name" value="Classic Zinc Finger"/>
    <property type="match status" value="1"/>
</dbReference>
<dbReference type="SUPFAM" id="SSF57667">
    <property type="entry name" value="beta-beta-alpha zinc fingers"/>
    <property type="match status" value="1"/>
</dbReference>
<sequence length="379" mass="43994">MEINFQPEKMQKYICNWCDFTTSNKTNYNKHLVTVKHKLAEMEINGNKNSAEKVAFKYNCNLCNYYTNKLTNYNYHMASSKHYKNTNESCNNIINKCNNCDKEFSTLSGLWKHRKTCTISKEETVASDAPSLLPFTAGKGGSSDIPMELILEVIKQSKEVQNVLIEQNKELQKQLLEKEDRLLERDNQLIEQNKQILEIAKKPNMVNSNNNNKTSFNLQFFLNETCKDAMNIVDFVNSLKLTNNDFETTGKLGFVNGISRIFINNLKKMDVITRPLHCTDVKRETVYIKDNDTWEKDNEEKKKLNWAVNRIAQLNLNQIQQWQQEFPDSVKNNTPDNEKFTELALAALGGRDMEEIQRYNEKIMKNVLKEVILSKSGEP</sequence>
<proteinExistence type="predicted"/>
<dbReference type="AlphaFoldDB" id="A0A6C0HBH9"/>
<dbReference type="EMBL" id="MN739920">
    <property type="protein sequence ID" value="QHT77566.1"/>
    <property type="molecule type" value="Genomic_DNA"/>
</dbReference>
<feature type="coiled-coil region" evidence="1">
    <location>
        <begin position="154"/>
        <end position="193"/>
    </location>
</feature>
<feature type="domain" description="C2H2-type" evidence="2">
    <location>
        <begin position="95"/>
        <end position="122"/>
    </location>
</feature>